<protein>
    <recommendedName>
        <fullName evidence="6">Transcription antitermination protein NusB</fullName>
    </recommendedName>
    <alternativeName>
        <fullName evidence="6">Antitermination factor NusB</fullName>
    </alternativeName>
</protein>
<dbReference type="Pfam" id="PF01029">
    <property type="entry name" value="NusB"/>
    <property type="match status" value="1"/>
</dbReference>
<sequence>MSNPRTLARRCAVQAVYQWQLSDANLSEIETQFLGELKDAKVLFRRYKNGYDLTENELNLLEELLEKYCRQRETESRQPERPPLNDLIEHCRAPEINTRFFKELLHGVPEHLRTIDEALSEFADRPVAEIDPVERAILRISAYELLFRLETPYRVVLNEGIDLAKQFGAAESHRYINGILDRVARKHRTAEIQMRHKS</sequence>
<reference evidence="9 10" key="1">
    <citation type="submission" date="2016-12" db="EMBL/GenBank/DDBJ databases">
        <title>Genome sequencing of Methylocaldum marinum.</title>
        <authorList>
            <person name="Takeuchi M."/>
            <person name="Kamagata Y."/>
            <person name="Hiraoka S."/>
            <person name="Oshima K."/>
            <person name="Hattori M."/>
            <person name="Iwasaki W."/>
        </authorList>
    </citation>
    <scope>NUCLEOTIDE SEQUENCE [LARGE SCALE GENOMIC DNA]</scope>
    <source>
        <strain evidence="9 10">S8</strain>
    </source>
</reference>
<evidence type="ECO:0000256" key="3">
    <source>
        <dbReference type="ARBA" id="ARBA00022884"/>
    </source>
</evidence>
<evidence type="ECO:0000256" key="4">
    <source>
        <dbReference type="ARBA" id="ARBA00023015"/>
    </source>
</evidence>
<dbReference type="Proteomes" id="UP000266313">
    <property type="component" value="Chromosome"/>
</dbReference>
<proteinExistence type="inferred from homology"/>
<dbReference type="GO" id="GO:0031564">
    <property type="term" value="P:transcription antitermination"/>
    <property type="evidence" value="ECO:0007669"/>
    <property type="project" value="UniProtKB-KW"/>
</dbReference>
<keyword evidence="4 6" id="KW-0805">Transcription regulation</keyword>
<dbReference type="InterPro" id="IPR035926">
    <property type="entry name" value="NusB-like_sf"/>
</dbReference>
<keyword evidence="5 6" id="KW-0804">Transcription</keyword>
<dbReference type="GO" id="GO:0003723">
    <property type="term" value="F:RNA binding"/>
    <property type="evidence" value="ECO:0007669"/>
    <property type="project" value="UniProtKB-UniRule"/>
</dbReference>
<dbReference type="InterPro" id="IPR011605">
    <property type="entry name" value="NusB_fam"/>
</dbReference>
<gene>
    <name evidence="6" type="primary">nusB</name>
    <name evidence="9" type="ORF">sS8_0131</name>
</gene>
<dbReference type="RefSeq" id="WP_119627951.1">
    <property type="nucleotide sequence ID" value="NZ_AP017928.1"/>
</dbReference>
<evidence type="ECO:0000256" key="7">
    <source>
        <dbReference type="SAM" id="Coils"/>
    </source>
</evidence>
<evidence type="ECO:0000256" key="2">
    <source>
        <dbReference type="ARBA" id="ARBA00022814"/>
    </source>
</evidence>
<organism evidence="9 10">
    <name type="scientific">Methylocaldum marinum</name>
    <dbReference type="NCBI Taxonomy" id="1432792"/>
    <lineage>
        <taxon>Bacteria</taxon>
        <taxon>Pseudomonadati</taxon>
        <taxon>Pseudomonadota</taxon>
        <taxon>Gammaproteobacteria</taxon>
        <taxon>Methylococcales</taxon>
        <taxon>Methylococcaceae</taxon>
        <taxon>Methylocaldum</taxon>
    </lineage>
</organism>
<feature type="coiled-coil region" evidence="7">
    <location>
        <begin position="51"/>
        <end position="78"/>
    </location>
</feature>
<dbReference type="SUPFAM" id="SSF48013">
    <property type="entry name" value="NusB-like"/>
    <property type="match status" value="1"/>
</dbReference>
<feature type="domain" description="NusB/RsmB/TIM44" evidence="8">
    <location>
        <begin position="89"/>
        <end position="185"/>
    </location>
</feature>
<dbReference type="PANTHER" id="PTHR11078">
    <property type="entry name" value="N UTILIZATION SUBSTANCE PROTEIN B-RELATED"/>
    <property type="match status" value="1"/>
</dbReference>
<keyword evidence="7" id="KW-0175">Coiled coil</keyword>
<name>A0A286P377_9GAMM</name>
<evidence type="ECO:0000256" key="5">
    <source>
        <dbReference type="ARBA" id="ARBA00023163"/>
    </source>
</evidence>
<comment type="similarity">
    <text evidence="1 6">Belongs to the NusB family.</text>
</comment>
<dbReference type="AlphaFoldDB" id="A0A286P377"/>
<dbReference type="InterPro" id="IPR006027">
    <property type="entry name" value="NusB_RsmB_TIM44"/>
</dbReference>
<dbReference type="OrthoDB" id="9789556at2"/>
<keyword evidence="10" id="KW-1185">Reference proteome</keyword>
<evidence type="ECO:0000256" key="6">
    <source>
        <dbReference type="HAMAP-Rule" id="MF_00073"/>
    </source>
</evidence>
<dbReference type="GO" id="GO:0006353">
    <property type="term" value="P:DNA-templated transcription termination"/>
    <property type="evidence" value="ECO:0007669"/>
    <property type="project" value="UniProtKB-UniRule"/>
</dbReference>
<dbReference type="NCBIfam" id="TIGR01951">
    <property type="entry name" value="nusB"/>
    <property type="match status" value="1"/>
</dbReference>
<keyword evidence="3 6" id="KW-0694">RNA-binding</keyword>
<evidence type="ECO:0000313" key="9">
    <source>
        <dbReference type="EMBL" id="BBA32099.1"/>
    </source>
</evidence>
<accession>A0A286P377</accession>
<dbReference type="GO" id="GO:0005829">
    <property type="term" value="C:cytosol"/>
    <property type="evidence" value="ECO:0007669"/>
    <property type="project" value="TreeGrafter"/>
</dbReference>
<dbReference type="Gene3D" id="1.10.940.10">
    <property type="entry name" value="NusB-like"/>
    <property type="match status" value="2"/>
</dbReference>
<keyword evidence="2 6" id="KW-0889">Transcription antitermination</keyword>
<dbReference type="KEGG" id="mmai:sS8_0131"/>
<dbReference type="PANTHER" id="PTHR11078:SF3">
    <property type="entry name" value="ANTITERMINATION NUSB DOMAIN-CONTAINING PROTEIN"/>
    <property type="match status" value="1"/>
</dbReference>
<comment type="function">
    <text evidence="6">Involved in transcription antitermination. Required for transcription of ribosomal RNA (rRNA) genes. Binds specifically to the boxA antiterminator sequence of the ribosomal RNA (rrn) operons.</text>
</comment>
<evidence type="ECO:0000313" key="10">
    <source>
        <dbReference type="Proteomes" id="UP000266313"/>
    </source>
</evidence>
<dbReference type="HAMAP" id="MF_00073">
    <property type="entry name" value="NusB"/>
    <property type="match status" value="1"/>
</dbReference>
<dbReference type="EMBL" id="AP017928">
    <property type="protein sequence ID" value="BBA32099.1"/>
    <property type="molecule type" value="Genomic_DNA"/>
</dbReference>
<evidence type="ECO:0000259" key="8">
    <source>
        <dbReference type="Pfam" id="PF01029"/>
    </source>
</evidence>
<evidence type="ECO:0000256" key="1">
    <source>
        <dbReference type="ARBA" id="ARBA00005952"/>
    </source>
</evidence>